<reference evidence="1 2" key="1">
    <citation type="submission" date="2017-08" db="EMBL/GenBank/DDBJ databases">
        <title>Complete genome sequence of a novel bacteriophage infecting Bordetella bronchiseptica.</title>
        <authorList>
            <person name="Chen Y."/>
            <person name="Song J."/>
            <person name="Wu B."/>
        </authorList>
    </citation>
    <scope>NUCLEOTIDE SEQUENCE [LARGE SCALE GENOMIC DNA]</scope>
</reference>
<dbReference type="KEGG" id="vg:54982997"/>
<protein>
    <submittedName>
        <fullName evidence="1">Uncharacterized protein</fullName>
    </submittedName>
</protein>
<name>A0A291LA17_9CAUD</name>
<dbReference type="Proteomes" id="UP000228765">
    <property type="component" value="Segment"/>
</dbReference>
<dbReference type="EMBL" id="MF663786">
    <property type="protein sequence ID" value="ATI15741.1"/>
    <property type="molecule type" value="Genomic_DNA"/>
</dbReference>
<accession>A0A291LA17</accession>
<organism evidence="1 2">
    <name type="scientific">Bordetella phage vB_BbrM_PHB04</name>
    <dbReference type="NCBI Taxonomy" id="2029657"/>
    <lineage>
        <taxon>Viruses</taxon>
        <taxon>Duplodnaviria</taxon>
        <taxon>Heunggongvirae</taxon>
        <taxon>Uroviricota</taxon>
        <taxon>Caudoviricetes</taxon>
        <taxon>Phabquatrovirus</taxon>
        <taxon>Phabquatrovirus PHB04</taxon>
    </lineage>
</organism>
<dbReference type="GeneID" id="54982997"/>
<evidence type="ECO:0000313" key="2">
    <source>
        <dbReference type="Proteomes" id="UP000228765"/>
    </source>
</evidence>
<dbReference type="RefSeq" id="YP_009792789.1">
    <property type="nucleotide sequence ID" value="NC_047861.1"/>
</dbReference>
<proteinExistence type="predicted"/>
<keyword evidence="2" id="KW-1185">Reference proteome</keyword>
<sequence>MATNFKNALGTCGTAQAVAYTAPAGRGTVITSATFCNITDNSTPNVSVSVTSGGVTKHVLFKAMVPANGTLTLKPEAQIVLKPGDTLNVQASAAAAIDYVISATEL</sequence>
<evidence type="ECO:0000313" key="1">
    <source>
        <dbReference type="EMBL" id="ATI15741.1"/>
    </source>
</evidence>